<feature type="region of interest" description="Disordered" evidence="2">
    <location>
        <begin position="225"/>
        <end position="273"/>
    </location>
</feature>
<accession>A0ABU6T6X4</accession>
<feature type="region of interest" description="Disordered" evidence="2">
    <location>
        <begin position="293"/>
        <end position="341"/>
    </location>
</feature>
<name>A0ABU6T6X4_9FABA</name>
<organism evidence="4 5">
    <name type="scientific">Stylosanthes scabra</name>
    <dbReference type="NCBI Taxonomy" id="79078"/>
    <lineage>
        <taxon>Eukaryota</taxon>
        <taxon>Viridiplantae</taxon>
        <taxon>Streptophyta</taxon>
        <taxon>Embryophyta</taxon>
        <taxon>Tracheophyta</taxon>
        <taxon>Spermatophyta</taxon>
        <taxon>Magnoliopsida</taxon>
        <taxon>eudicotyledons</taxon>
        <taxon>Gunneridae</taxon>
        <taxon>Pentapetalae</taxon>
        <taxon>rosids</taxon>
        <taxon>fabids</taxon>
        <taxon>Fabales</taxon>
        <taxon>Fabaceae</taxon>
        <taxon>Papilionoideae</taxon>
        <taxon>50 kb inversion clade</taxon>
        <taxon>dalbergioids sensu lato</taxon>
        <taxon>Dalbergieae</taxon>
        <taxon>Pterocarpus clade</taxon>
        <taxon>Stylosanthes</taxon>
    </lineage>
</organism>
<evidence type="ECO:0000313" key="5">
    <source>
        <dbReference type="Proteomes" id="UP001341840"/>
    </source>
</evidence>
<proteinExistence type="predicted"/>
<dbReference type="Gene3D" id="3.30.70.330">
    <property type="match status" value="1"/>
</dbReference>
<dbReference type="Pfam" id="PF00076">
    <property type="entry name" value="RRM_1"/>
    <property type="match status" value="1"/>
</dbReference>
<feature type="compositionally biased region" description="Basic and acidic residues" evidence="2">
    <location>
        <begin position="293"/>
        <end position="310"/>
    </location>
</feature>
<dbReference type="InterPro" id="IPR035979">
    <property type="entry name" value="RBD_domain_sf"/>
</dbReference>
<protein>
    <recommendedName>
        <fullName evidence="3">RRM domain-containing protein</fullName>
    </recommendedName>
</protein>
<dbReference type="EMBL" id="JASCZI010090651">
    <property type="protein sequence ID" value="MED6144080.1"/>
    <property type="molecule type" value="Genomic_DNA"/>
</dbReference>
<dbReference type="InterPro" id="IPR012677">
    <property type="entry name" value="Nucleotide-bd_a/b_plait_sf"/>
</dbReference>
<comment type="caution">
    <text evidence="4">The sequence shown here is derived from an EMBL/GenBank/DDBJ whole genome shotgun (WGS) entry which is preliminary data.</text>
</comment>
<feature type="compositionally biased region" description="Basic and acidic residues" evidence="2">
    <location>
        <begin position="244"/>
        <end position="253"/>
    </location>
</feature>
<keyword evidence="1" id="KW-0694">RNA-binding</keyword>
<feature type="domain" description="RRM" evidence="3">
    <location>
        <begin position="34"/>
        <end position="112"/>
    </location>
</feature>
<evidence type="ECO:0000256" key="1">
    <source>
        <dbReference type="PROSITE-ProRule" id="PRU00176"/>
    </source>
</evidence>
<dbReference type="CDD" id="cd00590">
    <property type="entry name" value="RRM_SF"/>
    <property type="match status" value="1"/>
</dbReference>
<evidence type="ECO:0000256" key="2">
    <source>
        <dbReference type="SAM" id="MobiDB-lite"/>
    </source>
</evidence>
<dbReference type="PROSITE" id="PS50102">
    <property type="entry name" value="RRM"/>
    <property type="match status" value="1"/>
</dbReference>
<evidence type="ECO:0000259" key="3">
    <source>
        <dbReference type="PROSITE" id="PS50102"/>
    </source>
</evidence>
<feature type="compositionally biased region" description="Acidic residues" evidence="2">
    <location>
        <begin position="257"/>
        <end position="269"/>
    </location>
</feature>
<dbReference type="InterPro" id="IPR000504">
    <property type="entry name" value="RRM_dom"/>
</dbReference>
<gene>
    <name evidence="4" type="ORF">PIB30_012166</name>
</gene>
<reference evidence="4 5" key="1">
    <citation type="journal article" date="2023" name="Plants (Basel)">
        <title>Bridging the Gap: Combining Genomics and Transcriptomics Approaches to Understand Stylosanthes scabra, an Orphan Legume from the Brazilian Caatinga.</title>
        <authorList>
            <person name="Ferreira-Neto J.R.C."/>
            <person name="da Silva M.D."/>
            <person name="Binneck E."/>
            <person name="de Melo N.F."/>
            <person name="da Silva R.H."/>
            <person name="de Melo A.L.T.M."/>
            <person name="Pandolfi V."/>
            <person name="Bustamante F.O."/>
            <person name="Brasileiro-Vidal A.C."/>
            <person name="Benko-Iseppon A.M."/>
        </authorList>
    </citation>
    <scope>NUCLEOTIDE SEQUENCE [LARGE SCALE GENOMIC DNA]</scope>
    <source>
        <tissue evidence="4">Leaves</tissue>
    </source>
</reference>
<sequence length="376" mass="43615">MEVDRVLEWDRWVKQRVQRGCSRERFRELEAVSFSILVDNLPECVSKKELFHLFSWSGMINDIYLVRRMKGEMIHLFAFIRYTTKIGASKAITKMNRTSLSGRRIFVGEARNRKDNKNPKIYESTRTVEGEDIEVVKGREFDLAADLVSLEYTEFENDGVKRHITKDVLNEWSFAGFNQSGCFYDSVFKDYSAELVTMNRNSDEEQVSITRLPYEILNEWNFEKKNKSDRGESESSGRTVTRSYGREECDENKLTTLEDESVESEDDMELSGSLKINESVCSSGVGIVEVMDGRSHDKKLDSERKEEEAKMPVMISKSDRRESRTTSIVVNCPSDSDSEEDFMSGLKELNEIQELKIREAKRKEKARKSRPKKLKI</sequence>
<dbReference type="SUPFAM" id="SSF54928">
    <property type="entry name" value="RNA-binding domain, RBD"/>
    <property type="match status" value="1"/>
</dbReference>
<evidence type="ECO:0000313" key="4">
    <source>
        <dbReference type="EMBL" id="MED6144080.1"/>
    </source>
</evidence>
<dbReference type="SMART" id="SM00360">
    <property type="entry name" value="RRM"/>
    <property type="match status" value="1"/>
</dbReference>
<feature type="compositionally biased region" description="Polar residues" evidence="2">
    <location>
        <begin position="325"/>
        <end position="335"/>
    </location>
</feature>
<dbReference type="InterPro" id="IPR050441">
    <property type="entry name" value="RBM"/>
</dbReference>
<dbReference type="PANTHER" id="PTHR48034">
    <property type="entry name" value="TRANSFORMER-2 SEX-DETERMINING PROTEIN-RELATED"/>
    <property type="match status" value="1"/>
</dbReference>
<keyword evidence="5" id="KW-1185">Reference proteome</keyword>
<feature type="compositionally biased region" description="Basic and acidic residues" evidence="2">
    <location>
        <begin position="225"/>
        <end position="235"/>
    </location>
</feature>
<dbReference type="Proteomes" id="UP001341840">
    <property type="component" value="Unassembled WGS sequence"/>
</dbReference>